<name>A0A9Q0LSY8_ANAIG</name>
<dbReference type="EMBL" id="JAPDFW010000053">
    <property type="protein sequence ID" value="KAJ5078452.1"/>
    <property type="molecule type" value="Genomic_DNA"/>
</dbReference>
<dbReference type="InterPro" id="IPR000421">
    <property type="entry name" value="FA58C"/>
</dbReference>
<proteinExistence type="predicted"/>
<dbReference type="InterPro" id="IPR008979">
    <property type="entry name" value="Galactose-bd-like_sf"/>
</dbReference>
<gene>
    <name evidence="2" type="ORF">M0811_04777</name>
</gene>
<reference evidence="2" key="1">
    <citation type="submission" date="2022-10" db="EMBL/GenBank/DDBJ databases">
        <title>Novel sulphate-reducing endosymbionts in the free-living metamonad Anaeramoeba.</title>
        <authorList>
            <person name="Jerlstrom-Hultqvist J."/>
            <person name="Cepicka I."/>
            <person name="Gallot-Lavallee L."/>
            <person name="Salas-Leiva D."/>
            <person name="Curtis B.A."/>
            <person name="Zahonova K."/>
            <person name="Pipaliya S."/>
            <person name="Dacks J."/>
            <person name="Roger A.J."/>
        </authorList>
    </citation>
    <scope>NUCLEOTIDE SEQUENCE</scope>
    <source>
        <strain evidence="2">BMAN</strain>
    </source>
</reference>
<dbReference type="AlphaFoldDB" id="A0A9Q0LSY8"/>
<comment type="caution">
    <text evidence="2">The sequence shown here is derived from an EMBL/GenBank/DDBJ whole genome shotgun (WGS) entry which is preliminary data.</text>
</comment>
<organism evidence="2 3">
    <name type="scientific">Anaeramoeba ignava</name>
    <name type="common">Anaerobic marine amoeba</name>
    <dbReference type="NCBI Taxonomy" id="1746090"/>
    <lineage>
        <taxon>Eukaryota</taxon>
        <taxon>Metamonada</taxon>
        <taxon>Anaeramoebidae</taxon>
        <taxon>Anaeramoeba</taxon>
    </lineage>
</organism>
<dbReference type="PROSITE" id="PS50022">
    <property type="entry name" value="FA58C_3"/>
    <property type="match status" value="1"/>
</dbReference>
<dbReference type="Pfam" id="PF00754">
    <property type="entry name" value="F5_F8_type_C"/>
    <property type="match status" value="1"/>
</dbReference>
<sequence length="145" mass="16573">MQNLAISDTGAIIHEFSSQYHHESRCSNLLLRDPSLVWFTSVTEQLPQYVIFKLKSEAEIYKVGIYLHGENNQNPKRIEILVSENGKDFISIIESELEHRAGDFLFKLDKPINGSFVKFLITENFGGSGIYISKCFVFGKLIEKI</sequence>
<dbReference type="PANTHER" id="PTHR40682">
    <property type="entry name" value="F5/8 TYPE C DOMAIN CONTAINING PROTEIN"/>
    <property type="match status" value="1"/>
</dbReference>
<evidence type="ECO:0000259" key="1">
    <source>
        <dbReference type="PROSITE" id="PS50022"/>
    </source>
</evidence>
<dbReference type="Gene3D" id="2.60.120.260">
    <property type="entry name" value="Galactose-binding domain-like"/>
    <property type="match status" value="1"/>
</dbReference>
<dbReference type="OMA" id="YHHESRC"/>
<evidence type="ECO:0000313" key="2">
    <source>
        <dbReference type="EMBL" id="KAJ5078452.1"/>
    </source>
</evidence>
<accession>A0A9Q0LSY8</accession>
<dbReference type="SUPFAM" id="SSF49785">
    <property type="entry name" value="Galactose-binding domain-like"/>
    <property type="match status" value="1"/>
</dbReference>
<dbReference type="Proteomes" id="UP001149090">
    <property type="component" value="Unassembled WGS sequence"/>
</dbReference>
<evidence type="ECO:0000313" key="3">
    <source>
        <dbReference type="Proteomes" id="UP001149090"/>
    </source>
</evidence>
<dbReference type="OrthoDB" id="10253835at2759"/>
<protein>
    <submittedName>
        <fullName evidence="2">F5/8 type c domain containing protein</fullName>
    </submittedName>
</protein>
<keyword evidence="3" id="KW-1185">Reference proteome</keyword>
<feature type="domain" description="F5/8 type C" evidence="1">
    <location>
        <begin position="1"/>
        <end position="140"/>
    </location>
</feature>
<dbReference type="PANTHER" id="PTHR40682:SF1">
    <property type="entry name" value="CHROMOSOME UNDETERMINED SCAFFOLD_48, WHOLE GENOME SHOTGUN SEQUENCE"/>
    <property type="match status" value="1"/>
</dbReference>